<dbReference type="STRING" id="1263082.A0A068S7M8"/>
<dbReference type="Gene3D" id="3.30.70.270">
    <property type="match status" value="1"/>
</dbReference>
<gene>
    <name evidence="1" type="ORF">LCOR_09160.1</name>
</gene>
<keyword evidence="2" id="KW-1185">Reference proteome</keyword>
<dbReference type="VEuPathDB" id="FungiDB:LCOR_09160.1"/>
<reference evidence="1" key="1">
    <citation type="submission" date="2013-08" db="EMBL/GenBank/DDBJ databases">
        <title>Gene expansion shapes genome architecture in the human pathogen Lichtheimia corymbifera: an evolutionary genomics analysis in the ancient terrestrial Mucorales (Mucoromycotina).</title>
        <authorList>
            <person name="Schwartze V.U."/>
            <person name="Winter S."/>
            <person name="Shelest E."/>
            <person name="Marcet-Houben M."/>
            <person name="Horn F."/>
            <person name="Wehner S."/>
            <person name="Hoffmann K."/>
            <person name="Riege K."/>
            <person name="Sammeth M."/>
            <person name="Nowrousian M."/>
            <person name="Valiante V."/>
            <person name="Linde J."/>
            <person name="Jacobsen I.D."/>
            <person name="Marz M."/>
            <person name="Brakhage A.A."/>
            <person name="Gabaldon T."/>
            <person name="Bocker S."/>
            <person name="Voigt K."/>
        </authorList>
    </citation>
    <scope>NUCLEOTIDE SEQUENCE [LARGE SCALE GENOMIC DNA]</scope>
    <source>
        <strain evidence="1">FSU 9682</strain>
    </source>
</reference>
<evidence type="ECO:0000313" key="2">
    <source>
        <dbReference type="Proteomes" id="UP000027586"/>
    </source>
</evidence>
<dbReference type="EMBL" id="CBTN010000055">
    <property type="protein sequence ID" value="CDH58294.1"/>
    <property type="molecule type" value="Genomic_DNA"/>
</dbReference>
<dbReference type="InterPro" id="IPR043128">
    <property type="entry name" value="Rev_trsase/Diguanyl_cyclase"/>
</dbReference>
<dbReference type="Proteomes" id="UP000027586">
    <property type="component" value="Unassembled WGS sequence"/>
</dbReference>
<dbReference type="SUPFAM" id="SSF56672">
    <property type="entry name" value="DNA/RNA polymerases"/>
    <property type="match status" value="1"/>
</dbReference>
<dbReference type="InterPro" id="IPR053134">
    <property type="entry name" value="RNA-dir_DNA_polymerase"/>
</dbReference>
<comment type="caution">
    <text evidence="1">The sequence shown here is derived from an EMBL/GenBank/DDBJ whole genome shotgun (WGS) entry which is preliminary data.</text>
</comment>
<dbReference type="AlphaFoldDB" id="A0A068S7M8"/>
<evidence type="ECO:0008006" key="3">
    <source>
        <dbReference type="Google" id="ProtNLM"/>
    </source>
</evidence>
<accession>A0A068S7M8</accession>
<evidence type="ECO:0000313" key="1">
    <source>
        <dbReference type="EMBL" id="CDH58294.1"/>
    </source>
</evidence>
<dbReference type="OrthoDB" id="2286699at2759"/>
<name>A0A068S7M8_9FUNG</name>
<protein>
    <recommendedName>
        <fullName evidence="3">Reverse transcriptase domain-containing protein</fullName>
    </recommendedName>
</protein>
<dbReference type="InterPro" id="IPR043502">
    <property type="entry name" value="DNA/RNA_pol_sf"/>
</dbReference>
<dbReference type="PANTHER" id="PTHR24559:SF444">
    <property type="entry name" value="REVERSE TRANSCRIPTASE DOMAIN-CONTAINING PROTEIN"/>
    <property type="match status" value="1"/>
</dbReference>
<organism evidence="1 2">
    <name type="scientific">Lichtheimia corymbifera JMRC:FSU:9682</name>
    <dbReference type="NCBI Taxonomy" id="1263082"/>
    <lineage>
        <taxon>Eukaryota</taxon>
        <taxon>Fungi</taxon>
        <taxon>Fungi incertae sedis</taxon>
        <taxon>Mucoromycota</taxon>
        <taxon>Mucoromycotina</taxon>
        <taxon>Mucoromycetes</taxon>
        <taxon>Mucorales</taxon>
        <taxon>Lichtheimiaceae</taxon>
        <taxon>Lichtheimia</taxon>
    </lineage>
</organism>
<dbReference type="PANTHER" id="PTHR24559">
    <property type="entry name" value="TRANSPOSON TY3-I GAG-POL POLYPROTEIN"/>
    <property type="match status" value="1"/>
</dbReference>
<dbReference type="Gene3D" id="3.10.10.10">
    <property type="entry name" value="HIV Type 1 Reverse Transcriptase, subunit A, domain 1"/>
    <property type="match status" value="1"/>
</dbReference>
<proteinExistence type="predicted"/>
<sequence length="131" mass="14564">MSSNIKPSILGEGAHLVNIATCPYRASCRAAVFAPYPDLQLVCAPNKVTVRDPWPLPNIVDLLESFAHAKIFSALDMLKGFNQIAVAEDSIPKLTIATPFGNWSYRVMPFDVQNGPHQVFFTDFQDMIRIL</sequence>